<protein>
    <submittedName>
        <fullName evidence="8">Uncharacterized protein</fullName>
    </submittedName>
</protein>
<organism evidence="8 9">
    <name type="scientific">Acinetobacter lwoffii NIPH 478</name>
    <dbReference type="NCBI Taxonomy" id="1217668"/>
    <lineage>
        <taxon>Bacteria</taxon>
        <taxon>Pseudomonadati</taxon>
        <taxon>Pseudomonadota</taxon>
        <taxon>Gammaproteobacteria</taxon>
        <taxon>Moraxellales</taxon>
        <taxon>Moraxellaceae</taxon>
        <taxon>Acinetobacter</taxon>
    </lineage>
</organism>
<keyword evidence="3" id="KW-0813">Transport</keyword>
<dbReference type="GO" id="GO:1990281">
    <property type="term" value="C:efflux pump complex"/>
    <property type="evidence" value="ECO:0007669"/>
    <property type="project" value="TreeGrafter"/>
</dbReference>
<keyword evidence="6" id="KW-0472">Membrane</keyword>
<evidence type="ECO:0000256" key="3">
    <source>
        <dbReference type="ARBA" id="ARBA00022448"/>
    </source>
</evidence>
<dbReference type="Proteomes" id="UP000018416">
    <property type="component" value="Unassembled WGS sequence"/>
</dbReference>
<dbReference type="PATRIC" id="fig|1217668.3.peg.1362"/>
<evidence type="ECO:0000313" key="8">
    <source>
        <dbReference type="EMBL" id="ENW30823.1"/>
    </source>
</evidence>
<dbReference type="PANTHER" id="PTHR30026:SF22">
    <property type="entry name" value="OUTER MEMBRANE EFFLUX PROTEIN"/>
    <property type="match status" value="1"/>
</dbReference>
<dbReference type="InterPro" id="IPR051906">
    <property type="entry name" value="TolC-like"/>
</dbReference>
<evidence type="ECO:0000313" key="9">
    <source>
        <dbReference type="Proteomes" id="UP000018416"/>
    </source>
</evidence>
<evidence type="ECO:0000256" key="2">
    <source>
        <dbReference type="ARBA" id="ARBA00007613"/>
    </source>
</evidence>
<dbReference type="EMBL" id="APQU01000010">
    <property type="protein sequence ID" value="ENW30823.1"/>
    <property type="molecule type" value="Genomic_DNA"/>
</dbReference>
<keyword evidence="4" id="KW-1134">Transmembrane beta strand</keyword>
<evidence type="ECO:0000256" key="1">
    <source>
        <dbReference type="ARBA" id="ARBA00004442"/>
    </source>
</evidence>
<dbReference type="PANTHER" id="PTHR30026">
    <property type="entry name" value="OUTER MEMBRANE PROTEIN TOLC"/>
    <property type="match status" value="1"/>
</dbReference>
<reference evidence="8 9" key="1">
    <citation type="submission" date="2013-02" db="EMBL/GenBank/DDBJ databases">
        <title>The Genome Sequence of Acinetobacter lwoffii NIPH 478.</title>
        <authorList>
            <consortium name="The Broad Institute Genome Sequencing Platform"/>
            <consortium name="The Broad Institute Genome Sequencing Center for Infectious Disease"/>
            <person name="Cerqueira G."/>
            <person name="Feldgarden M."/>
            <person name="Courvalin P."/>
            <person name="Perichon B."/>
            <person name="Grillot-Courvalin C."/>
            <person name="Clermont D."/>
            <person name="Rocha E."/>
            <person name="Yoon E.-J."/>
            <person name="Nemec A."/>
            <person name="Walker B."/>
            <person name="Young S.K."/>
            <person name="Zeng Q."/>
            <person name="Gargeya S."/>
            <person name="Fitzgerald M."/>
            <person name="Haas B."/>
            <person name="Abouelleil A."/>
            <person name="Alvarado L."/>
            <person name="Arachchi H.M."/>
            <person name="Berlin A.M."/>
            <person name="Chapman S.B."/>
            <person name="Dewar J."/>
            <person name="Goldberg J."/>
            <person name="Griggs A."/>
            <person name="Gujja S."/>
            <person name="Hansen M."/>
            <person name="Howarth C."/>
            <person name="Imamovic A."/>
            <person name="Larimer J."/>
            <person name="McCowan C."/>
            <person name="Murphy C."/>
            <person name="Neiman D."/>
            <person name="Pearson M."/>
            <person name="Priest M."/>
            <person name="Roberts A."/>
            <person name="Saif S."/>
            <person name="Shea T."/>
            <person name="Sisk P."/>
            <person name="Sykes S."/>
            <person name="Wortman J."/>
            <person name="Nusbaum C."/>
            <person name="Birren B."/>
        </authorList>
    </citation>
    <scope>NUCLEOTIDE SEQUENCE [LARGE SCALE GENOMIC DNA]</scope>
    <source>
        <strain evidence="8 9">NIPH 478</strain>
    </source>
</reference>
<sequence length="455" mass="50269">MKKKEINSSFAFICVFGVCRKLTPLFCQSQKWFGSTDCTQTTRSAHTIDITSLGHYALDTSKEAELPQITRSQSGQPTLNPTITAGIPQKMNLVGAVHRAVQRRPEITQSISTLSAQAANIDVARSGYYPQLSGGIGTGDLTSGERGQQMVSLNATQMLYDFGKIKTNVSVEEARLAEEQAKVLVSLNQIAFEVVDAIVSIKRYQQITQIAQQQIQGIGRIAEVANLHARAGISSQADPIQAQSNLEAAQSNLIVQRTQLRQYQQRLCTLLGFDVSIVEWDIPYPTISLKGSLSQAMNGRNPNNNEDDGFCNSVMTEVSSNLYRGGATRSQTRAASYAEEAARAQVNTVYLDVLDQVRLIREQIENKQKQMGVLSQRRATTVSTKELYQEQYKLGTRTVVDLLNAEQAIHSAAQEIESARYDIYSAIVQYIQVTGRTRDIYALNSISIQGFEVQP</sequence>
<dbReference type="GO" id="GO:0015562">
    <property type="term" value="F:efflux transmembrane transporter activity"/>
    <property type="evidence" value="ECO:0007669"/>
    <property type="project" value="InterPro"/>
</dbReference>
<dbReference type="InterPro" id="IPR003423">
    <property type="entry name" value="OMP_efflux"/>
</dbReference>
<dbReference type="Pfam" id="PF02321">
    <property type="entry name" value="OEP"/>
    <property type="match status" value="2"/>
</dbReference>
<dbReference type="AlphaFoldDB" id="N9G774"/>
<gene>
    <name evidence="8" type="ORF">F923_01393</name>
</gene>
<comment type="caution">
    <text evidence="8">The sequence shown here is derived from an EMBL/GenBank/DDBJ whole genome shotgun (WGS) entry which is preliminary data.</text>
</comment>
<evidence type="ECO:0000256" key="6">
    <source>
        <dbReference type="ARBA" id="ARBA00023136"/>
    </source>
</evidence>
<proteinExistence type="inferred from homology"/>
<keyword evidence="5" id="KW-0812">Transmembrane</keyword>
<dbReference type="SUPFAM" id="SSF56954">
    <property type="entry name" value="Outer membrane efflux proteins (OEP)"/>
    <property type="match status" value="1"/>
</dbReference>
<dbReference type="Gene3D" id="1.20.1600.10">
    <property type="entry name" value="Outer membrane efflux proteins (OEP)"/>
    <property type="match status" value="2"/>
</dbReference>
<dbReference type="GO" id="GO:0009279">
    <property type="term" value="C:cell outer membrane"/>
    <property type="evidence" value="ECO:0007669"/>
    <property type="project" value="UniProtKB-SubCell"/>
</dbReference>
<dbReference type="HOGENOM" id="CLU_012817_0_3_6"/>
<comment type="similarity">
    <text evidence="2">Belongs to the outer membrane factor (OMF) (TC 1.B.17) family.</text>
</comment>
<keyword evidence="7" id="KW-0998">Cell outer membrane</keyword>
<accession>N9G774</accession>
<name>N9G774_ACILW</name>
<evidence type="ECO:0000256" key="4">
    <source>
        <dbReference type="ARBA" id="ARBA00022452"/>
    </source>
</evidence>
<evidence type="ECO:0000256" key="7">
    <source>
        <dbReference type="ARBA" id="ARBA00023237"/>
    </source>
</evidence>
<dbReference type="GO" id="GO:0015288">
    <property type="term" value="F:porin activity"/>
    <property type="evidence" value="ECO:0007669"/>
    <property type="project" value="TreeGrafter"/>
</dbReference>
<comment type="subcellular location">
    <subcellularLocation>
        <location evidence="1">Cell outer membrane</location>
    </subcellularLocation>
</comment>
<evidence type="ECO:0000256" key="5">
    <source>
        <dbReference type="ARBA" id="ARBA00022692"/>
    </source>
</evidence>